<sequence length="174" mass="19230">MTERCDDKNGCTDVTVDSTSEKGKDTNTTEEAIISPKEDTHTEIDKNGCTGDGKTSCTEAEKSNCVEDGKNKCAVRCRDCRSLVLSERAATYLQESHPLPTPTQPRHAPSPTTHDVSEWWTVEDMFTFDNIGFSHTVGSVKYLVCADCEHGPLGWHDTVTRRSYVALQRVNNGS</sequence>
<evidence type="ECO:0000313" key="6">
    <source>
        <dbReference type="Proteomes" id="UP001286313"/>
    </source>
</evidence>
<dbReference type="InterPro" id="IPR007515">
    <property type="entry name" value="Mss4"/>
</dbReference>
<reference evidence="5" key="1">
    <citation type="submission" date="2023-10" db="EMBL/GenBank/DDBJ databases">
        <title>Genome assemblies of two species of porcelain crab, Petrolisthes cinctipes and Petrolisthes manimaculis (Anomura: Porcellanidae).</title>
        <authorList>
            <person name="Angst P."/>
        </authorList>
    </citation>
    <scope>NUCLEOTIDE SEQUENCE</scope>
    <source>
        <strain evidence="5">PB745_01</strain>
        <tissue evidence="5">Gill</tissue>
    </source>
</reference>
<dbReference type="Pfam" id="PF04421">
    <property type="entry name" value="Mss4"/>
    <property type="match status" value="1"/>
</dbReference>
<dbReference type="GO" id="GO:0005829">
    <property type="term" value="C:cytosol"/>
    <property type="evidence" value="ECO:0007669"/>
    <property type="project" value="TreeGrafter"/>
</dbReference>
<evidence type="ECO:0000313" key="5">
    <source>
        <dbReference type="EMBL" id="KAK3866867.1"/>
    </source>
</evidence>
<dbReference type="Proteomes" id="UP001286313">
    <property type="component" value="Unassembled WGS sequence"/>
</dbReference>
<comment type="caution">
    <text evidence="5">The sequence shown here is derived from an EMBL/GenBank/DDBJ whole genome shotgun (WGS) entry which is preliminary data.</text>
</comment>
<dbReference type="SUPFAM" id="SSF51316">
    <property type="entry name" value="Mss4-like"/>
    <property type="match status" value="1"/>
</dbReference>
<dbReference type="GO" id="GO:0008270">
    <property type="term" value="F:zinc ion binding"/>
    <property type="evidence" value="ECO:0007669"/>
    <property type="project" value="TreeGrafter"/>
</dbReference>
<feature type="compositionally biased region" description="Basic and acidic residues" evidence="4">
    <location>
        <begin position="36"/>
        <end position="45"/>
    </location>
</feature>
<evidence type="ECO:0000256" key="2">
    <source>
        <dbReference type="ARBA" id="ARBA00022658"/>
    </source>
</evidence>
<feature type="region of interest" description="Disordered" evidence="4">
    <location>
        <begin position="1"/>
        <end position="45"/>
    </location>
</feature>
<proteinExistence type="predicted"/>
<evidence type="ECO:0000256" key="1">
    <source>
        <dbReference type="ARBA" id="ARBA00022448"/>
    </source>
</evidence>
<dbReference type="EMBL" id="JAWQEG010003321">
    <property type="protein sequence ID" value="KAK3866867.1"/>
    <property type="molecule type" value="Genomic_DNA"/>
</dbReference>
<dbReference type="GO" id="GO:0005085">
    <property type="term" value="F:guanyl-nucleotide exchange factor activity"/>
    <property type="evidence" value="ECO:0007669"/>
    <property type="project" value="UniProtKB-KW"/>
</dbReference>
<dbReference type="AlphaFoldDB" id="A0AAE1F4W7"/>
<evidence type="ECO:0000256" key="3">
    <source>
        <dbReference type="ARBA" id="ARBA00022927"/>
    </source>
</evidence>
<evidence type="ECO:0008006" key="7">
    <source>
        <dbReference type="Google" id="ProtNLM"/>
    </source>
</evidence>
<dbReference type="InterPro" id="IPR011057">
    <property type="entry name" value="Mss4-like_sf"/>
</dbReference>
<dbReference type="PANTHER" id="PTHR13276">
    <property type="entry name" value="GUANINE NUCLEOTIDE EXCHANGE FACTOR MSS4"/>
    <property type="match status" value="1"/>
</dbReference>
<dbReference type="PANTHER" id="PTHR13276:SF0">
    <property type="entry name" value="GUANINE NUCLEOTIDE EXCHANGE FACTOR MSS4"/>
    <property type="match status" value="1"/>
</dbReference>
<dbReference type="GO" id="GO:0006892">
    <property type="term" value="P:post-Golgi vesicle-mediated transport"/>
    <property type="evidence" value="ECO:0007669"/>
    <property type="project" value="TreeGrafter"/>
</dbReference>
<keyword evidence="2" id="KW-0344">Guanine-nucleotide releasing factor</keyword>
<dbReference type="GO" id="GO:0016020">
    <property type="term" value="C:membrane"/>
    <property type="evidence" value="ECO:0007669"/>
    <property type="project" value="TreeGrafter"/>
</dbReference>
<evidence type="ECO:0000256" key="4">
    <source>
        <dbReference type="SAM" id="MobiDB-lite"/>
    </source>
</evidence>
<dbReference type="PROSITE" id="PS51796">
    <property type="entry name" value="MSS4"/>
    <property type="match status" value="1"/>
</dbReference>
<keyword evidence="3" id="KW-0653">Protein transport</keyword>
<keyword evidence="6" id="KW-1185">Reference proteome</keyword>
<dbReference type="Gene3D" id="2.170.150.10">
    <property type="entry name" value="Metal Binding Protein, Guanine Nucleotide Exchange Factor, Chain A"/>
    <property type="match status" value="1"/>
</dbReference>
<keyword evidence="1" id="KW-0813">Transport</keyword>
<organism evidence="5 6">
    <name type="scientific">Petrolisthes cinctipes</name>
    <name type="common">Flat porcelain crab</name>
    <dbReference type="NCBI Taxonomy" id="88211"/>
    <lineage>
        <taxon>Eukaryota</taxon>
        <taxon>Metazoa</taxon>
        <taxon>Ecdysozoa</taxon>
        <taxon>Arthropoda</taxon>
        <taxon>Crustacea</taxon>
        <taxon>Multicrustacea</taxon>
        <taxon>Malacostraca</taxon>
        <taxon>Eumalacostraca</taxon>
        <taxon>Eucarida</taxon>
        <taxon>Decapoda</taxon>
        <taxon>Pleocyemata</taxon>
        <taxon>Anomura</taxon>
        <taxon>Galatheoidea</taxon>
        <taxon>Porcellanidae</taxon>
        <taxon>Petrolisthes</taxon>
    </lineage>
</organism>
<dbReference type="GO" id="GO:0015031">
    <property type="term" value="P:protein transport"/>
    <property type="evidence" value="ECO:0007669"/>
    <property type="project" value="UniProtKB-KW"/>
</dbReference>
<dbReference type="InterPro" id="IPR011323">
    <property type="entry name" value="Mss4/transl-control_tumour"/>
</dbReference>
<name>A0AAE1F4W7_PETCI</name>
<gene>
    <name evidence="5" type="ORF">Pcinc_027623</name>
</gene>
<dbReference type="GO" id="GO:0007264">
    <property type="term" value="P:small GTPase-mediated signal transduction"/>
    <property type="evidence" value="ECO:0007669"/>
    <property type="project" value="InterPro"/>
</dbReference>
<protein>
    <recommendedName>
        <fullName evidence="7">Guanine nucleotide exchange factor MSS4</fullName>
    </recommendedName>
</protein>
<accession>A0AAE1F4W7</accession>
<dbReference type="FunFam" id="2.170.150.10:FF:000005">
    <property type="entry name" value="Guanine nucleotide exchange factor MSS4"/>
    <property type="match status" value="1"/>
</dbReference>
<feature type="compositionally biased region" description="Basic and acidic residues" evidence="4">
    <location>
        <begin position="1"/>
        <end position="10"/>
    </location>
</feature>